<dbReference type="Gene3D" id="2.60.120.920">
    <property type="match status" value="1"/>
</dbReference>
<reference evidence="2 3" key="1">
    <citation type="journal article" date="2012" name="Genome Biol.">
        <title>Genome and low-iron response of an oceanic diatom adapted to chronic iron limitation.</title>
        <authorList>
            <person name="Lommer M."/>
            <person name="Specht M."/>
            <person name="Roy A.S."/>
            <person name="Kraemer L."/>
            <person name="Andreson R."/>
            <person name="Gutowska M.A."/>
            <person name="Wolf J."/>
            <person name="Bergner S.V."/>
            <person name="Schilhabel M.B."/>
            <person name="Klostermeier U.C."/>
            <person name="Beiko R.G."/>
            <person name="Rosenstiel P."/>
            <person name="Hippler M."/>
            <person name="Laroche J."/>
        </authorList>
    </citation>
    <scope>NUCLEOTIDE SEQUENCE [LARGE SCALE GENOMIC DNA]</scope>
    <source>
        <strain evidence="2 3">CCMP1005</strain>
    </source>
</reference>
<dbReference type="AlphaFoldDB" id="K0T275"/>
<dbReference type="OrthoDB" id="236214at2759"/>
<comment type="caution">
    <text evidence="2">The sequence shown here is derived from an EMBL/GenBank/DDBJ whole genome shotgun (WGS) entry which is preliminary data.</text>
</comment>
<dbReference type="EMBL" id="AGNL01017130">
    <property type="protein sequence ID" value="EJK64562.1"/>
    <property type="molecule type" value="Genomic_DNA"/>
</dbReference>
<evidence type="ECO:0000256" key="1">
    <source>
        <dbReference type="SAM" id="MobiDB-lite"/>
    </source>
</evidence>
<organism evidence="2 3">
    <name type="scientific">Thalassiosira oceanica</name>
    <name type="common">Marine diatom</name>
    <dbReference type="NCBI Taxonomy" id="159749"/>
    <lineage>
        <taxon>Eukaryota</taxon>
        <taxon>Sar</taxon>
        <taxon>Stramenopiles</taxon>
        <taxon>Ochrophyta</taxon>
        <taxon>Bacillariophyta</taxon>
        <taxon>Coscinodiscophyceae</taxon>
        <taxon>Thalassiosirophycidae</taxon>
        <taxon>Thalassiosirales</taxon>
        <taxon>Thalassiosiraceae</taxon>
        <taxon>Thalassiosira</taxon>
    </lineage>
</organism>
<proteinExistence type="predicted"/>
<name>K0T275_THAOC</name>
<protein>
    <recommendedName>
        <fullName evidence="4">B30.2/SPRY domain-containing protein</fullName>
    </recommendedName>
</protein>
<evidence type="ECO:0000313" key="3">
    <source>
        <dbReference type="Proteomes" id="UP000266841"/>
    </source>
</evidence>
<keyword evidence="3" id="KW-1185">Reference proteome</keyword>
<evidence type="ECO:0008006" key="4">
    <source>
        <dbReference type="Google" id="ProtNLM"/>
    </source>
</evidence>
<feature type="compositionally biased region" description="Basic and acidic residues" evidence="1">
    <location>
        <begin position="13"/>
        <end position="22"/>
    </location>
</feature>
<sequence>MPVTTRSSGSASGEKRKQKPDEGDAAAKQVKGGERKKKTRQGGKNTTRNDMLPNEDKYKQRIAASESTLANFDVFSAAKRQRVAVVESALTNVDVVGHLAAFLDAADLCQVKATCKALGSTNDGAEFNGLSMVDEAARRFCESASDEEKAMLPRYEGESWIELYHHLLMLRSPLTFDQLVGRYVEYRGDNKAVVQGKKINGGLRRYSQAICGDHVMRAGKHWATLTSTSSFDCYRSVGVIRPLPGWDKRGLETFYPDPPHHSTRRNLQHERTASWRGDVHYLCISMSDGSRHWSDWEGNRREIDIDDWEGFDDNNKECVTLGMLLDLGSGTLSVFRNGRRLGTLKDGLAGEYCWTVGFCGRGNVSIQRGYNEVIV</sequence>
<accession>K0T275</accession>
<evidence type="ECO:0000313" key="2">
    <source>
        <dbReference type="EMBL" id="EJK64562.1"/>
    </source>
</evidence>
<dbReference type="InterPro" id="IPR043136">
    <property type="entry name" value="B30.2/SPRY_sf"/>
</dbReference>
<feature type="region of interest" description="Disordered" evidence="1">
    <location>
        <begin position="1"/>
        <end position="56"/>
    </location>
</feature>
<feature type="compositionally biased region" description="Polar residues" evidence="1">
    <location>
        <begin position="1"/>
        <end position="11"/>
    </location>
</feature>
<gene>
    <name evidence="2" type="ORF">THAOC_14695</name>
</gene>
<dbReference type="Proteomes" id="UP000266841">
    <property type="component" value="Unassembled WGS sequence"/>
</dbReference>